<feature type="region of interest" description="Disordered" evidence="1">
    <location>
        <begin position="90"/>
        <end position="111"/>
    </location>
</feature>
<keyword evidence="3" id="KW-1185">Reference proteome</keyword>
<accession>A0AAD7CX13</accession>
<dbReference type="EMBL" id="JARKIE010000195">
    <property type="protein sequence ID" value="KAJ7668236.1"/>
    <property type="molecule type" value="Genomic_DNA"/>
</dbReference>
<protein>
    <submittedName>
        <fullName evidence="2">Uncharacterized protein</fullName>
    </submittedName>
</protein>
<organism evidence="2 3">
    <name type="scientific">Mycena rosella</name>
    <name type="common">Pink bonnet</name>
    <name type="synonym">Agaricus rosellus</name>
    <dbReference type="NCBI Taxonomy" id="1033263"/>
    <lineage>
        <taxon>Eukaryota</taxon>
        <taxon>Fungi</taxon>
        <taxon>Dikarya</taxon>
        <taxon>Basidiomycota</taxon>
        <taxon>Agaricomycotina</taxon>
        <taxon>Agaricomycetes</taxon>
        <taxon>Agaricomycetidae</taxon>
        <taxon>Agaricales</taxon>
        <taxon>Marasmiineae</taxon>
        <taxon>Mycenaceae</taxon>
        <taxon>Mycena</taxon>
    </lineage>
</organism>
<name>A0AAD7CX13_MYCRO</name>
<evidence type="ECO:0000313" key="2">
    <source>
        <dbReference type="EMBL" id="KAJ7668236.1"/>
    </source>
</evidence>
<dbReference type="Proteomes" id="UP001221757">
    <property type="component" value="Unassembled WGS sequence"/>
</dbReference>
<dbReference type="AlphaFoldDB" id="A0AAD7CX13"/>
<proteinExistence type="predicted"/>
<evidence type="ECO:0000256" key="1">
    <source>
        <dbReference type="SAM" id="MobiDB-lite"/>
    </source>
</evidence>
<reference evidence="2" key="1">
    <citation type="submission" date="2023-03" db="EMBL/GenBank/DDBJ databases">
        <title>Massive genome expansion in bonnet fungi (Mycena s.s.) driven by repeated elements and novel gene families across ecological guilds.</title>
        <authorList>
            <consortium name="Lawrence Berkeley National Laboratory"/>
            <person name="Harder C.B."/>
            <person name="Miyauchi S."/>
            <person name="Viragh M."/>
            <person name="Kuo A."/>
            <person name="Thoen E."/>
            <person name="Andreopoulos B."/>
            <person name="Lu D."/>
            <person name="Skrede I."/>
            <person name="Drula E."/>
            <person name="Henrissat B."/>
            <person name="Morin E."/>
            <person name="Kohler A."/>
            <person name="Barry K."/>
            <person name="LaButti K."/>
            <person name="Morin E."/>
            <person name="Salamov A."/>
            <person name="Lipzen A."/>
            <person name="Mereny Z."/>
            <person name="Hegedus B."/>
            <person name="Baldrian P."/>
            <person name="Stursova M."/>
            <person name="Weitz H."/>
            <person name="Taylor A."/>
            <person name="Grigoriev I.V."/>
            <person name="Nagy L.G."/>
            <person name="Martin F."/>
            <person name="Kauserud H."/>
        </authorList>
    </citation>
    <scope>NUCLEOTIDE SEQUENCE</scope>
    <source>
        <strain evidence="2">CBHHK067</strain>
    </source>
</reference>
<gene>
    <name evidence="2" type="ORF">B0H17DRAFT_1335953</name>
</gene>
<comment type="caution">
    <text evidence="2">The sequence shown here is derived from an EMBL/GenBank/DDBJ whole genome shotgun (WGS) entry which is preliminary data.</text>
</comment>
<evidence type="ECO:0000313" key="3">
    <source>
        <dbReference type="Proteomes" id="UP001221757"/>
    </source>
</evidence>
<sequence>MSRDAATIDVEARPCGSDRTPDASVPILVSWRVPYLSSPAVPVLITAVQYRCRSRAPASRAVHRVDASVLCILPAEGTCLDPGYYRREGRNTGTHMVDPARRRTHPISSPRTSSAASLRILSILSLRIGLSTRPNLVRGARFRAASCLQLNHARASLPRLASIRIAPPTSPTAYVHVTAGRNVTRCPPRPSHPQLHIRVPNAWPFRLPYRGAYGASLIYRGMVFFPVDAEGGELRDEMSIWLIGIGPMRRLVPAQGGALSAARGDGCLAARGVFADLRDAGRARWRNAAHKRWRKQTVRILFASPRDW</sequence>